<feature type="signal peptide" evidence="6">
    <location>
        <begin position="1"/>
        <end position="19"/>
    </location>
</feature>
<name>A0A830BWJ7_9LAMI</name>
<dbReference type="PANTHER" id="PTHR31232">
    <property type="match status" value="1"/>
</dbReference>
<dbReference type="OrthoDB" id="876876at2759"/>
<evidence type="ECO:0000256" key="3">
    <source>
        <dbReference type="ARBA" id="ARBA00022471"/>
    </source>
</evidence>
<keyword evidence="3 6" id="KW-0713">Self-incompatibility</keyword>
<comment type="caution">
    <text evidence="7">The sequence shown here is derived from an EMBL/GenBank/DDBJ whole genome shotgun (WGS) entry which is preliminary data.</text>
</comment>
<evidence type="ECO:0000256" key="4">
    <source>
        <dbReference type="ARBA" id="ARBA00022525"/>
    </source>
</evidence>
<organism evidence="7 8">
    <name type="scientific">Phtheirospermum japonicum</name>
    <dbReference type="NCBI Taxonomy" id="374723"/>
    <lineage>
        <taxon>Eukaryota</taxon>
        <taxon>Viridiplantae</taxon>
        <taxon>Streptophyta</taxon>
        <taxon>Embryophyta</taxon>
        <taxon>Tracheophyta</taxon>
        <taxon>Spermatophyta</taxon>
        <taxon>Magnoliopsida</taxon>
        <taxon>eudicotyledons</taxon>
        <taxon>Gunneridae</taxon>
        <taxon>Pentapetalae</taxon>
        <taxon>asterids</taxon>
        <taxon>lamiids</taxon>
        <taxon>Lamiales</taxon>
        <taxon>Orobanchaceae</taxon>
        <taxon>Orobanchaceae incertae sedis</taxon>
        <taxon>Phtheirospermum</taxon>
    </lineage>
</organism>
<dbReference type="AlphaFoldDB" id="A0A830BWJ7"/>
<dbReference type="Pfam" id="PF05938">
    <property type="entry name" value="Self-incomp_S1"/>
    <property type="match status" value="1"/>
</dbReference>
<dbReference type="GO" id="GO:0060320">
    <property type="term" value="P:rejection of self pollen"/>
    <property type="evidence" value="ECO:0007669"/>
    <property type="project" value="UniProtKB-KW"/>
</dbReference>
<evidence type="ECO:0000256" key="2">
    <source>
        <dbReference type="ARBA" id="ARBA00005581"/>
    </source>
</evidence>
<feature type="chain" id="PRO_5033104280" description="S-protein homolog" evidence="6">
    <location>
        <begin position="20"/>
        <end position="138"/>
    </location>
</feature>
<dbReference type="EMBL" id="BMAC01000257">
    <property type="protein sequence ID" value="GFP91820.1"/>
    <property type="molecule type" value="Genomic_DNA"/>
</dbReference>
<reference evidence="7" key="1">
    <citation type="submission" date="2020-07" db="EMBL/GenBank/DDBJ databases">
        <title>Ethylene signaling mediates host invasion by parasitic plants.</title>
        <authorList>
            <person name="Yoshida S."/>
        </authorList>
    </citation>
    <scope>NUCLEOTIDE SEQUENCE</scope>
    <source>
        <strain evidence="7">Okayama</strain>
    </source>
</reference>
<dbReference type="InterPro" id="IPR010264">
    <property type="entry name" value="Self-incomp_S1"/>
</dbReference>
<evidence type="ECO:0000256" key="6">
    <source>
        <dbReference type="RuleBase" id="RU367044"/>
    </source>
</evidence>
<keyword evidence="5 6" id="KW-0732">Signal</keyword>
<accession>A0A830BWJ7</accession>
<dbReference type="PANTHER" id="PTHR31232:SF155">
    <property type="entry name" value="PLANT SELF-INCOMPATIBILITY PROTEIN S1 FAMILY"/>
    <property type="match status" value="1"/>
</dbReference>
<evidence type="ECO:0000256" key="1">
    <source>
        <dbReference type="ARBA" id="ARBA00004613"/>
    </source>
</evidence>
<sequence length="138" mass="16277">MKIFFLSFIVVFNILNVSARKCIFTGKVAIQVNNRLDINSPPLKIHCASKDDDLGNHTIYSGDGFNWTFCENLFHTTLYFCHLWWGSRWGSKQKAFDVFKETLVEVKRLHFYWHAFPDGIYFTAYDAPLVYTKVYDWD</sequence>
<evidence type="ECO:0000256" key="5">
    <source>
        <dbReference type="ARBA" id="ARBA00022729"/>
    </source>
</evidence>
<protein>
    <recommendedName>
        <fullName evidence="6">S-protein homolog</fullName>
    </recommendedName>
</protein>
<keyword evidence="8" id="KW-1185">Reference proteome</keyword>
<evidence type="ECO:0000313" key="7">
    <source>
        <dbReference type="EMBL" id="GFP91820.1"/>
    </source>
</evidence>
<evidence type="ECO:0000313" key="8">
    <source>
        <dbReference type="Proteomes" id="UP000653305"/>
    </source>
</evidence>
<comment type="similarity">
    <text evidence="2 6">Belongs to the plant self-incompatibility (S1) protein family.</text>
</comment>
<comment type="subcellular location">
    <subcellularLocation>
        <location evidence="1 6">Secreted</location>
    </subcellularLocation>
</comment>
<gene>
    <name evidence="7" type="ORF">PHJA_001326000</name>
</gene>
<dbReference type="GO" id="GO:0005576">
    <property type="term" value="C:extracellular region"/>
    <property type="evidence" value="ECO:0007669"/>
    <property type="project" value="UniProtKB-SubCell"/>
</dbReference>
<proteinExistence type="inferred from homology"/>
<dbReference type="Proteomes" id="UP000653305">
    <property type="component" value="Unassembled WGS sequence"/>
</dbReference>
<keyword evidence="4 6" id="KW-0964">Secreted</keyword>